<dbReference type="HOGENOM" id="CLU_3064918_0_0_11"/>
<dbReference type="STRING" id="1171373.PACID_00450"/>
<dbReference type="EMBL" id="CP003493">
    <property type="protein sequence ID" value="AFV87896.1"/>
    <property type="molecule type" value="Genomic_DNA"/>
</dbReference>
<name>K7RNQ2_ACIA4</name>
<dbReference type="PATRIC" id="fig|1171373.8.peg.43"/>
<evidence type="ECO:0000313" key="1">
    <source>
        <dbReference type="EMBL" id="AFV87896.1"/>
    </source>
</evidence>
<proteinExistence type="predicted"/>
<organism evidence="1 2">
    <name type="scientific">Acidipropionibacterium acidipropionici (strain ATCC 4875 / DSM 20272 / JCM 6432 / NBRC 12425 / NCIMB 8070 / 4)</name>
    <name type="common">Propionibacterium acidipropionici</name>
    <dbReference type="NCBI Taxonomy" id="1171373"/>
    <lineage>
        <taxon>Bacteria</taxon>
        <taxon>Bacillati</taxon>
        <taxon>Actinomycetota</taxon>
        <taxon>Actinomycetes</taxon>
        <taxon>Propionibacteriales</taxon>
        <taxon>Propionibacteriaceae</taxon>
        <taxon>Acidipropionibacterium</taxon>
    </lineage>
</organism>
<evidence type="ECO:0000313" key="2">
    <source>
        <dbReference type="Proteomes" id="UP000000214"/>
    </source>
</evidence>
<gene>
    <name evidence="1" type="ordered locus">PACID_00450</name>
</gene>
<dbReference type="AlphaFoldDB" id="K7RNQ2"/>
<dbReference type="KEGG" id="pbo:PACID_00450"/>
<protein>
    <submittedName>
        <fullName evidence="1">Uncharacterized protein</fullName>
    </submittedName>
</protein>
<accession>K7RNQ2</accession>
<dbReference type="Proteomes" id="UP000000214">
    <property type="component" value="Chromosome"/>
</dbReference>
<sequence>MEDPLSAGPPTGPCVRASDARVSAGLRAPGRSGRRRVPTGRRFPAVRPVLGCR</sequence>
<reference evidence="1 2" key="1">
    <citation type="journal article" date="2012" name="BMC Genomics">
        <title>The genome sequence of Propionibacterium acidipropionici provides insights into its biotechnological and industrial potential.</title>
        <authorList>
            <person name="Parizzi L.P."/>
            <person name="Grassi M.C."/>
            <person name="Llerena L.A."/>
            <person name="Carazzolle M.F."/>
            <person name="Queiroz V.L."/>
            <person name="Lunardi I."/>
            <person name="Zeidler A.F."/>
            <person name="Teixeira P.J."/>
            <person name="Mieczkowski P."/>
            <person name="Rincones J."/>
            <person name="Pereira G.A."/>
        </authorList>
    </citation>
    <scope>NUCLEOTIDE SEQUENCE [LARGE SCALE GENOMIC DNA]</scope>
    <source>
        <strain evidence="2">ATCC 4875 / DSM 20272 / JCM 6432 / NBRC 12425 / NCIMB 8070</strain>
    </source>
</reference>